<dbReference type="GeneID" id="90037656"/>
<name>A0ABR1FAZ9_9ASCO</name>
<dbReference type="Gene3D" id="3.30.160.60">
    <property type="entry name" value="Classic Zinc Finger"/>
    <property type="match status" value="2"/>
</dbReference>
<feature type="compositionally biased region" description="Acidic residues" evidence="8">
    <location>
        <begin position="402"/>
        <end position="414"/>
    </location>
</feature>
<dbReference type="Pfam" id="PF00096">
    <property type="entry name" value="zf-C2H2"/>
    <property type="match status" value="2"/>
</dbReference>
<dbReference type="InterPro" id="IPR051059">
    <property type="entry name" value="VerF-like"/>
</dbReference>
<keyword evidence="3" id="KW-0677">Repeat</keyword>
<dbReference type="InterPro" id="IPR013087">
    <property type="entry name" value="Znf_C2H2_type"/>
</dbReference>
<dbReference type="SMART" id="SM00355">
    <property type="entry name" value="ZnF_C2H2"/>
    <property type="match status" value="2"/>
</dbReference>
<feature type="compositionally biased region" description="Low complexity" evidence="8">
    <location>
        <begin position="114"/>
        <end position="124"/>
    </location>
</feature>
<keyword evidence="5" id="KW-0862">Zinc</keyword>
<evidence type="ECO:0000256" key="1">
    <source>
        <dbReference type="ARBA" id="ARBA00004123"/>
    </source>
</evidence>
<feature type="domain" description="C2H2-type" evidence="9">
    <location>
        <begin position="350"/>
        <end position="372"/>
    </location>
</feature>
<dbReference type="PANTHER" id="PTHR40626">
    <property type="entry name" value="MIP31509P"/>
    <property type="match status" value="1"/>
</dbReference>
<dbReference type="PANTHER" id="PTHR40626:SF11">
    <property type="entry name" value="ZINC FINGER PROTEIN YPR022C"/>
    <property type="match status" value="1"/>
</dbReference>
<evidence type="ECO:0000256" key="2">
    <source>
        <dbReference type="ARBA" id="ARBA00022723"/>
    </source>
</evidence>
<dbReference type="RefSeq" id="XP_064769970.1">
    <property type="nucleotide sequence ID" value="XM_064912144.1"/>
</dbReference>
<evidence type="ECO:0000256" key="8">
    <source>
        <dbReference type="SAM" id="MobiDB-lite"/>
    </source>
</evidence>
<evidence type="ECO:0000259" key="9">
    <source>
        <dbReference type="PROSITE" id="PS50157"/>
    </source>
</evidence>
<evidence type="ECO:0000313" key="10">
    <source>
        <dbReference type="EMBL" id="KAK7206937.1"/>
    </source>
</evidence>
<evidence type="ECO:0000256" key="4">
    <source>
        <dbReference type="ARBA" id="ARBA00022771"/>
    </source>
</evidence>
<dbReference type="PROSITE" id="PS50157">
    <property type="entry name" value="ZINC_FINGER_C2H2_2"/>
    <property type="match status" value="2"/>
</dbReference>
<dbReference type="EMBL" id="JBBJBU010000002">
    <property type="protein sequence ID" value="KAK7206937.1"/>
    <property type="molecule type" value="Genomic_DNA"/>
</dbReference>
<evidence type="ECO:0000256" key="5">
    <source>
        <dbReference type="ARBA" id="ARBA00022833"/>
    </source>
</evidence>
<evidence type="ECO:0000313" key="11">
    <source>
        <dbReference type="Proteomes" id="UP001498771"/>
    </source>
</evidence>
<dbReference type="Proteomes" id="UP001498771">
    <property type="component" value="Unassembled WGS sequence"/>
</dbReference>
<feature type="region of interest" description="Disordered" evidence="8">
    <location>
        <begin position="378"/>
        <end position="451"/>
    </location>
</feature>
<feature type="domain" description="C2H2-type" evidence="9">
    <location>
        <begin position="321"/>
        <end position="349"/>
    </location>
</feature>
<evidence type="ECO:0000256" key="3">
    <source>
        <dbReference type="ARBA" id="ARBA00022737"/>
    </source>
</evidence>
<keyword evidence="4 7" id="KW-0863">Zinc-finger</keyword>
<gene>
    <name evidence="10" type="ORF">BZA70DRAFT_275374</name>
</gene>
<organism evidence="10 11">
    <name type="scientific">Myxozyma melibiosi</name>
    <dbReference type="NCBI Taxonomy" id="54550"/>
    <lineage>
        <taxon>Eukaryota</taxon>
        <taxon>Fungi</taxon>
        <taxon>Dikarya</taxon>
        <taxon>Ascomycota</taxon>
        <taxon>Saccharomycotina</taxon>
        <taxon>Lipomycetes</taxon>
        <taxon>Lipomycetales</taxon>
        <taxon>Lipomycetaceae</taxon>
        <taxon>Myxozyma</taxon>
    </lineage>
</organism>
<dbReference type="InterPro" id="IPR036236">
    <property type="entry name" value="Znf_C2H2_sf"/>
</dbReference>
<dbReference type="PROSITE" id="PS00028">
    <property type="entry name" value="ZINC_FINGER_C2H2_1"/>
    <property type="match status" value="2"/>
</dbReference>
<keyword evidence="2" id="KW-0479">Metal-binding</keyword>
<reference evidence="10 11" key="1">
    <citation type="submission" date="2024-03" db="EMBL/GenBank/DDBJ databases">
        <title>Genome-scale model development and genomic sequencing of the oleaginous clade Lipomyces.</title>
        <authorList>
            <consortium name="Lawrence Berkeley National Laboratory"/>
            <person name="Czajka J.J."/>
            <person name="Han Y."/>
            <person name="Kim J."/>
            <person name="Mondo S.J."/>
            <person name="Hofstad B.A."/>
            <person name="Robles A."/>
            <person name="Haridas S."/>
            <person name="Riley R."/>
            <person name="LaButti K."/>
            <person name="Pangilinan J."/>
            <person name="Andreopoulos W."/>
            <person name="Lipzen A."/>
            <person name="Yan J."/>
            <person name="Wang M."/>
            <person name="Ng V."/>
            <person name="Grigoriev I.V."/>
            <person name="Spatafora J.W."/>
            <person name="Magnuson J.K."/>
            <person name="Baker S.E."/>
            <person name="Pomraning K.R."/>
        </authorList>
    </citation>
    <scope>NUCLEOTIDE SEQUENCE [LARGE SCALE GENOMIC DNA]</scope>
    <source>
        <strain evidence="10 11">Phaff 52-87</strain>
    </source>
</reference>
<feature type="region of interest" description="Disordered" evidence="8">
    <location>
        <begin position="114"/>
        <end position="166"/>
    </location>
</feature>
<proteinExistence type="predicted"/>
<feature type="compositionally biased region" description="Basic residues" evidence="8">
    <location>
        <begin position="440"/>
        <end position="451"/>
    </location>
</feature>
<keyword evidence="6" id="KW-0539">Nucleus</keyword>
<evidence type="ECO:0000256" key="6">
    <source>
        <dbReference type="ARBA" id="ARBA00023242"/>
    </source>
</evidence>
<feature type="compositionally biased region" description="Low complexity" evidence="8">
    <location>
        <begin position="415"/>
        <end position="434"/>
    </location>
</feature>
<accession>A0ABR1FAZ9</accession>
<sequence>MDIFPTDCDFSPFSPHLLLLHSTTTPQDCACPDLHSSPQLFSYCDPKSVEVPAYPHSLLAPTYFLDPHLAPHPPPPPPPPPIDTVFVKHDHLPADNRSASLIYKRGPALVHPASFSSSSVSSDTLDSDDEDTPTSASYRQPPHVHQNHLHHPQQQRSDLLHSCPTPSPMSPSAFEMDYSISSISSSSSADSFDSFAASASSPLSSFSLSFPAPYEYIGSTCSSPDLSSSSPSSFAAAAHGSISMAASISAPPLAPQLSKAATFTCSSSAISAAATTAAATPMANSTSCGYPSPSKPLPRAPTYVQRRGRKPSLVEDPTKAFVCAHCNRRFRRHEHLKRHFRSLHTREKPFRCDKCSKSFSRSDNLTQHIRTHVRGGRIYVGSNDDDCDDGGDETDCNPLEDGGSDDGSSDEVEVEQSSSSTGRRGSARRSASTGVSKRTQAGRRTSKRLAK</sequence>
<comment type="caution">
    <text evidence="10">The sequence shown here is derived from an EMBL/GenBank/DDBJ whole genome shotgun (WGS) entry which is preliminary data.</text>
</comment>
<evidence type="ECO:0000256" key="7">
    <source>
        <dbReference type="PROSITE-ProRule" id="PRU00042"/>
    </source>
</evidence>
<keyword evidence="11" id="KW-1185">Reference proteome</keyword>
<feature type="compositionally biased region" description="Acidic residues" evidence="8">
    <location>
        <begin position="383"/>
        <end position="395"/>
    </location>
</feature>
<protein>
    <recommendedName>
        <fullName evidence="9">C2H2-type domain-containing protein</fullName>
    </recommendedName>
</protein>
<comment type="subcellular location">
    <subcellularLocation>
        <location evidence="1">Nucleus</location>
    </subcellularLocation>
</comment>
<dbReference type="SUPFAM" id="SSF57667">
    <property type="entry name" value="beta-beta-alpha zinc fingers"/>
    <property type="match status" value="1"/>
</dbReference>